<reference evidence="1 2" key="1">
    <citation type="submission" date="2018-07" db="EMBL/GenBank/DDBJ databases">
        <title>Pseudomonas laoshanensis sp. nov., isolated from soil.</title>
        <authorList>
            <person name="Sun J."/>
            <person name="Yu L."/>
            <person name="Wang M."/>
            <person name="Zhang C."/>
        </authorList>
    </citation>
    <scope>NUCLEOTIDE SEQUENCE [LARGE SCALE GENOMIC DNA]</scope>
    <source>
        <strain evidence="1 2">Y22</strain>
    </source>
</reference>
<dbReference type="EMBL" id="QOVF01000011">
    <property type="protein sequence ID" value="KAA0690146.1"/>
    <property type="molecule type" value="Genomic_DNA"/>
</dbReference>
<dbReference type="RefSeq" id="WP_149334605.1">
    <property type="nucleotide sequence ID" value="NZ_QOVF01000011.1"/>
</dbReference>
<evidence type="ECO:0000313" key="2">
    <source>
        <dbReference type="Proteomes" id="UP000463138"/>
    </source>
</evidence>
<sequence length="424" mass="47344">MGTEQSNLIQRLNSECFCVSLDQQALRQALAAETGRADVFQLLQERCPTVFAARPVFVSPVHMKRMRDLIYAVESVVALPTYREEVLAYAPAIARHSSGPRGVFMGYDFHVAQEGFGLIEINTNAGGAMLNALMARAQRACCPEVAGVVPPPALAERFVANIIAMFQHEWALAGRKQPLRSIAIVDTEPTSQYLYPEFILFQTLFESQGMRAVIVDPAELELRSGRLWHGDLTIDLVYNRLTDFLLEAPANEHLREAHLTDATVLTPHPQAHALYADKRNLILLSSDEHLQRLGVAAETRATLLASIPRTQQVQREKAEELWAQRKRLFFKPAAGYGSRAAYRGDKLTRRVWEDILAGNYVAQALIAPGERVLDNNASPQVLKFDLRNYVYDTQIQWVAARLYQGQTTNFRTVGGGFAPVYPGP</sequence>
<dbReference type="SUPFAM" id="SSF56059">
    <property type="entry name" value="Glutathione synthetase ATP-binding domain-like"/>
    <property type="match status" value="1"/>
</dbReference>
<gene>
    <name evidence="1" type="ORF">DT594_18535</name>
</gene>
<comment type="caution">
    <text evidence="1">The sequence shown here is derived from an EMBL/GenBank/DDBJ whole genome shotgun (WGS) entry which is preliminary data.</text>
</comment>
<protein>
    <recommendedName>
        <fullName evidence="3">Circularly permuted type 2 ATP-grasp protein</fullName>
    </recommendedName>
</protein>
<evidence type="ECO:0000313" key="1">
    <source>
        <dbReference type="EMBL" id="KAA0690146.1"/>
    </source>
</evidence>
<name>A0A7V7GMS6_9GAMM</name>
<accession>A0A7V7GMS6</accession>
<dbReference type="Proteomes" id="UP000463138">
    <property type="component" value="Unassembled WGS sequence"/>
</dbReference>
<dbReference type="OrthoDB" id="344992at2"/>
<keyword evidence="2" id="KW-1185">Reference proteome</keyword>
<evidence type="ECO:0008006" key="3">
    <source>
        <dbReference type="Google" id="ProtNLM"/>
    </source>
</evidence>
<dbReference type="AlphaFoldDB" id="A0A7V7GMS6"/>
<organism evidence="1 2">
    <name type="scientific">Halopseudomonas laoshanensis</name>
    <dbReference type="NCBI Taxonomy" id="2268758"/>
    <lineage>
        <taxon>Bacteria</taxon>
        <taxon>Pseudomonadati</taxon>
        <taxon>Pseudomonadota</taxon>
        <taxon>Gammaproteobacteria</taxon>
        <taxon>Pseudomonadales</taxon>
        <taxon>Pseudomonadaceae</taxon>
        <taxon>Halopseudomonas</taxon>
    </lineage>
</organism>
<proteinExistence type="predicted"/>